<accession>A0ABW2Y158</accession>
<evidence type="ECO:0000313" key="4">
    <source>
        <dbReference type="Proteomes" id="UP001597063"/>
    </source>
</evidence>
<keyword evidence="4" id="KW-1185">Reference proteome</keyword>
<organism evidence="3 4">
    <name type="scientific">Actinomadura fibrosa</name>
    <dbReference type="NCBI Taxonomy" id="111802"/>
    <lineage>
        <taxon>Bacteria</taxon>
        <taxon>Bacillati</taxon>
        <taxon>Actinomycetota</taxon>
        <taxon>Actinomycetes</taxon>
        <taxon>Streptosporangiales</taxon>
        <taxon>Thermomonosporaceae</taxon>
        <taxon>Actinomadura</taxon>
    </lineage>
</organism>
<feature type="compositionally biased region" description="Gly residues" evidence="1">
    <location>
        <begin position="46"/>
        <end position="55"/>
    </location>
</feature>
<gene>
    <name evidence="3" type="ORF">ACFQZM_43875</name>
</gene>
<dbReference type="EMBL" id="JBHTGP010000031">
    <property type="protein sequence ID" value="MFD0691493.1"/>
    <property type="molecule type" value="Genomic_DNA"/>
</dbReference>
<keyword evidence="2" id="KW-0472">Membrane</keyword>
<reference evidence="4" key="1">
    <citation type="journal article" date="2019" name="Int. J. Syst. Evol. Microbiol.">
        <title>The Global Catalogue of Microorganisms (GCM) 10K type strain sequencing project: providing services to taxonomists for standard genome sequencing and annotation.</title>
        <authorList>
            <consortium name="The Broad Institute Genomics Platform"/>
            <consortium name="The Broad Institute Genome Sequencing Center for Infectious Disease"/>
            <person name="Wu L."/>
            <person name="Ma J."/>
        </authorList>
    </citation>
    <scope>NUCLEOTIDE SEQUENCE [LARGE SCALE GENOMIC DNA]</scope>
    <source>
        <strain evidence="4">JCM 9371</strain>
    </source>
</reference>
<dbReference type="Proteomes" id="UP001597063">
    <property type="component" value="Unassembled WGS sequence"/>
</dbReference>
<evidence type="ECO:0000256" key="1">
    <source>
        <dbReference type="SAM" id="MobiDB-lite"/>
    </source>
</evidence>
<keyword evidence="2" id="KW-1133">Transmembrane helix</keyword>
<sequence>MLASILANTSPRGPVIFWIIGPIIAALALAVWLTLTVTAARRSARRGGGSSGRGDGSPQRGAVQGGVIQGGPSQRTLRDPAPTSPDSGRPQDQDPEH</sequence>
<feature type="transmembrane region" description="Helical" evidence="2">
    <location>
        <begin position="15"/>
        <end position="37"/>
    </location>
</feature>
<feature type="region of interest" description="Disordered" evidence="1">
    <location>
        <begin position="42"/>
        <end position="97"/>
    </location>
</feature>
<name>A0ABW2Y158_9ACTN</name>
<keyword evidence="2" id="KW-0812">Transmembrane</keyword>
<dbReference type="RefSeq" id="WP_131755856.1">
    <property type="nucleotide sequence ID" value="NZ_CAACUY010000009.1"/>
</dbReference>
<evidence type="ECO:0000256" key="2">
    <source>
        <dbReference type="SAM" id="Phobius"/>
    </source>
</evidence>
<protein>
    <submittedName>
        <fullName evidence="3">Uncharacterized protein</fullName>
    </submittedName>
</protein>
<proteinExistence type="predicted"/>
<comment type="caution">
    <text evidence="3">The sequence shown here is derived from an EMBL/GenBank/DDBJ whole genome shotgun (WGS) entry which is preliminary data.</text>
</comment>
<evidence type="ECO:0000313" key="3">
    <source>
        <dbReference type="EMBL" id="MFD0691493.1"/>
    </source>
</evidence>